<feature type="transmembrane region" description="Helical" evidence="1">
    <location>
        <begin position="34"/>
        <end position="54"/>
    </location>
</feature>
<reference evidence="2" key="1">
    <citation type="journal article" date="2021" name="Proc. Natl. Acad. Sci. U.S.A.">
        <title>A Catalog of Tens of Thousands of Viruses from Human Metagenomes Reveals Hidden Associations with Chronic Diseases.</title>
        <authorList>
            <person name="Tisza M.J."/>
            <person name="Buck C.B."/>
        </authorList>
    </citation>
    <scope>NUCLEOTIDE SEQUENCE</scope>
    <source>
        <strain evidence="2">CtlSr7</strain>
    </source>
</reference>
<keyword evidence="1" id="KW-0472">Membrane</keyword>
<protein>
    <submittedName>
        <fullName evidence="2">Uncharacterized protein</fullName>
    </submittedName>
</protein>
<sequence length="55" mass="6052">MIDLILTLWILGIIAGVNALLFTALNKTEKANKLYLAADLLISAGCLVSLYWIFI</sequence>
<keyword evidence="1" id="KW-1133">Transmembrane helix</keyword>
<evidence type="ECO:0000313" key="2">
    <source>
        <dbReference type="EMBL" id="DAD87133.1"/>
    </source>
</evidence>
<dbReference type="EMBL" id="BK015014">
    <property type="protein sequence ID" value="DAD87133.1"/>
    <property type="molecule type" value="Genomic_DNA"/>
</dbReference>
<proteinExistence type="predicted"/>
<organism evidence="2">
    <name type="scientific">Podoviridae sp. ctlSr7</name>
    <dbReference type="NCBI Taxonomy" id="2826573"/>
    <lineage>
        <taxon>Viruses</taxon>
        <taxon>Duplodnaviria</taxon>
        <taxon>Heunggongvirae</taxon>
        <taxon>Uroviricota</taxon>
        <taxon>Caudoviricetes</taxon>
    </lineage>
</organism>
<name>A0A8S5MXK3_9CAUD</name>
<keyword evidence="1" id="KW-0812">Transmembrane</keyword>
<accession>A0A8S5MXK3</accession>
<feature type="transmembrane region" description="Helical" evidence="1">
    <location>
        <begin position="6"/>
        <end position="25"/>
    </location>
</feature>
<evidence type="ECO:0000256" key="1">
    <source>
        <dbReference type="SAM" id="Phobius"/>
    </source>
</evidence>